<dbReference type="PROSITE" id="PS50893">
    <property type="entry name" value="ABC_TRANSPORTER_2"/>
    <property type="match status" value="1"/>
</dbReference>
<dbReference type="KEGG" id="thg:TCELL_1179"/>
<dbReference type="InParanoid" id="I3TFR4"/>
<dbReference type="PROSITE" id="PS00211">
    <property type="entry name" value="ABC_TRANSPORTER_1"/>
    <property type="match status" value="1"/>
</dbReference>
<proteinExistence type="predicted"/>
<evidence type="ECO:0000313" key="4">
    <source>
        <dbReference type="EMBL" id="AFK51602.1"/>
    </source>
</evidence>
<dbReference type="AlphaFoldDB" id="I3TFR4"/>
<evidence type="ECO:0000256" key="2">
    <source>
        <dbReference type="ARBA" id="ARBA00022840"/>
    </source>
</evidence>
<dbReference type="SUPFAM" id="SSF52540">
    <property type="entry name" value="P-loop containing nucleoside triphosphate hydrolases"/>
    <property type="match status" value="1"/>
</dbReference>
<evidence type="ECO:0000256" key="1">
    <source>
        <dbReference type="ARBA" id="ARBA00022741"/>
    </source>
</evidence>
<sequence>MGLLEVRDLTVEAGGKVVVDNTSLVIEEGEVLYLLGPNGTGKTSLIRSIVGYPGYNIVRGKVLLEGEDLTGRPMEYRVSRGLGLAHQLPPKLSGLRVRALLDAICSRTKCSTDEIASALQIQYLLDRDFGRGFSGGELKRVELATLLAMRPKVGLIDEPDSGVDVDSVKVIADGIRALMGVSRSVLIVTHSALISKYIRPTRVCLMLNRRVQYCGGPELVEEVFEHGFKGLVRGDQV</sequence>
<dbReference type="eggNOG" id="arCOG04236">
    <property type="taxonomic scope" value="Archaea"/>
</dbReference>
<dbReference type="PANTHER" id="PTHR43204:SF1">
    <property type="entry name" value="ABC TRANSPORTER I FAMILY MEMBER 6, CHLOROPLASTIC"/>
    <property type="match status" value="1"/>
</dbReference>
<dbReference type="Proteomes" id="UP000005270">
    <property type="component" value="Chromosome"/>
</dbReference>
<dbReference type="GO" id="GO:0016887">
    <property type="term" value="F:ATP hydrolysis activity"/>
    <property type="evidence" value="ECO:0007669"/>
    <property type="project" value="InterPro"/>
</dbReference>
<evidence type="ECO:0000259" key="3">
    <source>
        <dbReference type="PROSITE" id="PS50893"/>
    </source>
</evidence>
<evidence type="ECO:0000313" key="5">
    <source>
        <dbReference type="Proteomes" id="UP000005270"/>
    </source>
</evidence>
<name>I3TFR4_THEC1</name>
<keyword evidence="1" id="KW-0547">Nucleotide-binding</keyword>
<dbReference type="InterPro" id="IPR003439">
    <property type="entry name" value="ABC_transporter-like_ATP-bd"/>
</dbReference>
<protein>
    <submittedName>
        <fullName evidence="4">ABC transporter related protein</fullName>
    </submittedName>
</protein>
<reference evidence="4 5" key="1">
    <citation type="journal article" date="2012" name="J. Bacteriol.">
        <title>Complete genome sequence of the hyperthermophilic cellulolytic Crenarchaeon 'Thermogladius cellulolyticus' 1633.</title>
        <authorList>
            <person name="Mardanov A.V."/>
            <person name="Kochetkova T.V."/>
            <person name="Beletsky A.V."/>
            <person name="Bonch-Osmolovskaya E.A."/>
            <person name="Ravin N.V."/>
            <person name="Skryabin K.G."/>
        </authorList>
    </citation>
    <scope>NUCLEOTIDE SEQUENCE [LARGE SCALE GENOMIC DNA]</scope>
    <source>
        <strain evidence="5">DSM 22663 / VKM B-2946 / 1633</strain>
    </source>
</reference>
<dbReference type="OrthoDB" id="18492at2157"/>
<dbReference type="Pfam" id="PF00005">
    <property type="entry name" value="ABC_tran"/>
    <property type="match status" value="1"/>
</dbReference>
<dbReference type="PANTHER" id="PTHR43204">
    <property type="entry name" value="ABC TRANSPORTER I FAMILY MEMBER 6, CHLOROPLASTIC"/>
    <property type="match status" value="1"/>
</dbReference>
<dbReference type="FunCoup" id="I3TFR4">
    <property type="interactions" value="1"/>
</dbReference>
<dbReference type="HOGENOM" id="CLU_000604_48_1_2"/>
<dbReference type="STRING" id="1184251.TCELL_1179"/>
<dbReference type="GO" id="GO:0005524">
    <property type="term" value="F:ATP binding"/>
    <property type="evidence" value="ECO:0007669"/>
    <property type="project" value="UniProtKB-KW"/>
</dbReference>
<dbReference type="InterPro" id="IPR010230">
    <property type="entry name" value="FeS-cluster_ATPase_SufC"/>
</dbReference>
<gene>
    <name evidence="4" type="ordered locus">TCELL_1179</name>
</gene>
<dbReference type="InterPro" id="IPR003593">
    <property type="entry name" value="AAA+_ATPase"/>
</dbReference>
<dbReference type="SMART" id="SM00382">
    <property type="entry name" value="AAA"/>
    <property type="match status" value="1"/>
</dbReference>
<dbReference type="InterPro" id="IPR027417">
    <property type="entry name" value="P-loop_NTPase"/>
</dbReference>
<feature type="domain" description="ABC transporter" evidence="3">
    <location>
        <begin position="4"/>
        <end position="233"/>
    </location>
</feature>
<dbReference type="InterPro" id="IPR017871">
    <property type="entry name" value="ABC_transporter-like_CS"/>
</dbReference>
<organism evidence="4 5">
    <name type="scientific">Thermogladius calderae (strain DSM 22663 / VKM B-2946 / 1633)</name>
    <dbReference type="NCBI Taxonomy" id="1184251"/>
    <lineage>
        <taxon>Archaea</taxon>
        <taxon>Thermoproteota</taxon>
        <taxon>Thermoprotei</taxon>
        <taxon>Desulfurococcales</taxon>
        <taxon>Desulfurococcaceae</taxon>
        <taxon>Thermogladius</taxon>
    </lineage>
</organism>
<dbReference type="Gene3D" id="3.40.50.300">
    <property type="entry name" value="P-loop containing nucleotide triphosphate hydrolases"/>
    <property type="match status" value="1"/>
</dbReference>
<keyword evidence="2" id="KW-0067">ATP-binding</keyword>
<keyword evidence="5" id="KW-1185">Reference proteome</keyword>
<accession>I3TFR4</accession>
<dbReference type="EMBL" id="CP003531">
    <property type="protein sequence ID" value="AFK51602.1"/>
    <property type="molecule type" value="Genomic_DNA"/>
</dbReference>